<dbReference type="Proteomes" id="UP000813461">
    <property type="component" value="Unassembled WGS sequence"/>
</dbReference>
<gene>
    <name evidence="1" type="ORF">FB567DRAFT_250835</name>
</gene>
<evidence type="ECO:0000313" key="1">
    <source>
        <dbReference type="EMBL" id="KAH7068517.1"/>
    </source>
</evidence>
<evidence type="ECO:0000313" key="2">
    <source>
        <dbReference type="Proteomes" id="UP000813461"/>
    </source>
</evidence>
<name>A0A8K0VSA7_9PLEO</name>
<dbReference type="EMBL" id="JAGMVJ010000032">
    <property type="protein sequence ID" value="KAH7068517.1"/>
    <property type="molecule type" value="Genomic_DNA"/>
</dbReference>
<organism evidence="1 2">
    <name type="scientific">Paraphoma chrysanthemicola</name>
    <dbReference type="NCBI Taxonomy" id="798071"/>
    <lineage>
        <taxon>Eukaryota</taxon>
        <taxon>Fungi</taxon>
        <taxon>Dikarya</taxon>
        <taxon>Ascomycota</taxon>
        <taxon>Pezizomycotina</taxon>
        <taxon>Dothideomycetes</taxon>
        <taxon>Pleosporomycetidae</taxon>
        <taxon>Pleosporales</taxon>
        <taxon>Pleosporineae</taxon>
        <taxon>Phaeosphaeriaceae</taxon>
        <taxon>Paraphoma</taxon>
    </lineage>
</organism>
<accession>A0A8K0VSA7</accession>
<comment type="caution">
    <text evidence="1">The sequence shown here is derived from an EMBL/GenBank/DDBJ whole genome shotgun (WGS) entry which is preliminary data.</text>
</comment>
<protein>
    <submittedName>
        <fullName evidence="1">Uncharacterized protein</fullName>
    </submittedName>
</protein>
<sequence>MADRRQPVLGAAAVPVWALEKGSEEGEGASSRSSLRRDWMAAGADLHVGQRLCAGRTVSQRASLRAQLHNEGVAQHEEPGGGSADRGVNGCSVKMRRALAHSHSLQLEHAQCCRLMLAALTTDMGGDCFGASAAQRSPGQMVATVMCEPGLPAISGPKVKVSGACSEAVRSSLTHGATEDGRWKESSLPVEPVAAMAIQ</sequence>
<dbReference type="AlphaFoldDB" id="A0A8K0VSA7"/>
<proteinExistence type="predicted"/>
<keyword evidence="2" id="KW-1185">Reference proteome</keyword>
<reference evidence="1" key="1">
    <citation type="journal article" date="2021" name="Nat. Commun.">
        <title>Genetic determinants of endophytism in the Arabidopsis root mycobiome.</title>
        <authorList>
            <person name="Mesny F."/>
            <person name="Miyauchi S."/>
            <person name="Thiergart T."/>
            <person name="Pickel B."/>
            <person name="Atanasova L."/>
            <person name="Karlsson M."/>
            <person name="Huettel B."/>
            <person name="Barry K.W."/>
            <person name="Haridas S."/>
            <person name="Chen C."/>
            <person name="Bauer D."/>
            <person name="Andreopoulos W."/>
            <person name="Pangilinan J."/>
            <person name="LaButti K."/>
            <person name="Riley R."/>
            <person name="Lipzen A."/>
            <person name="Clum A."/>
            <person name="Drula E."/>
            <person name="Henrissat B."/>
            <person name="Kohler A."/>
            <person name="Grigoriev I.V."/>
            <person name="Martin F.M."/>
            <person name="Hacquard S."/>
        </authorList>
    </citation>
    <scope>NUCLEOTIDE SEQUENCE</scope>
    <source>
        <strain evidence="1">MPI-SDFR-AT-0120</strain>
    </source>
</reference>